<protein>
    <submittedName>
        <fullName evidence="1">Uncharacterized protein</fullName>
    </submittedName>
</protein>
<comment type="caution">
    <text evidence="1">The sequence shown here is derived from an EMBL/GenBank/DDBJ whole genome shotgun (WGS) entry which is preliminary data.</text>
</comment>
<evidence type="ECO:0000313" key="1">
    <source>
        <dbReference type="EMBL" id="CAK9088994.1"/>
    </source>
</evidence>
<name>A0ABP0QL89_9DINO</name>
<dbReference type="Proteomes" id="UP001642464">
    <property type="component" value="Unassembled WGS sequence"/>
</dbReference>
<evidence type="ECO:0000313" key="2">
    <source>
        <dbReference type="Proteomes" id="UP001642464"/>
    </source>
</evidence>
<dbReference type="EMBL" id="CAXAMM010039795">
    <property type="protein sequence ID" value="CAK9088994.1"/>
    <property type="molecule type" value="Genomic_DNA"/>
</dbReference>
<gene>
    <name evidence="1" type="ORF">SCF082_LOCUS42011</name>
</gene>
<organism evidence="1 2">
    <name type="scientific">Durusdinium trenchii</name>
    <dbReference type="NCBI Taxonomy" id="1381693"/>
    <lineage>
        <taxon>Eukaryota</taxon>
        <taxon>Sar</taxon>
        <taxon>Alveolata</taxon>
        <taxon>Dinophyceae</taxon>
        <taxon>Suessiales</taxon>
        <taxon>Symbiodiniaceae</taxon>
        <taxon>Durusdinium</taxon>
    </lineage>
</organism>
<reference evidence="1 2" key="1">
    <citation type="submission" date="2024-02" db="EMBL/GenBank/DDBJ databases">
        <authorList>
            <person name="Chen Y."/>
            <person name="Shah S."/>
            <person name="Dougan E. K."/>
            <person name="Thang M."/>
            <person name="Chan C."/>
        </authorList>
    </citation>
    <scope>NUCLEOTIDE SEQUENCE [LARGE SCALE GENOMIC DNA]</scope>
</reference>
<keyword evidence="2" id="KW-1185">Reference proteome</keyword>
<accession>A0ABP0QL89</accession>
<sequence length="350" mass="37807">MDSERGLRVKEATIVFDPNTVYGGRAGVHQCLLVTALDKANYFWKSKAWKTSTIPDVSMLPRSEMMKVEKSGRSFVSDSKMTPVQEMKQYLAGMSVVEKSVNALTDPSDNSNVLIDLLGFDGQASSFALKELSAGNAWAAATICHSDCEAAFVTEGTSNRVFSAARGGQLKLAGFPNFKSVVSELQKKHSKKMASPEYSVCTPLQDGTLVVKQALIDLWTTKHPLFAGEDLIKAHNAKYNPCGVKRGGASDEQAAETNQPAAKRICLEKTMALSDESSIADKATLSCGSFRLVLDKDGDSVWIAPEKKGESDVTVAGPVELCGFGSGDFATGPESQMNSERVIFFWFPCT</sequence>
<proteinExistence type="predicted"/>